<dbReference type="OrthoDB" id="5874627at2759"/>
<feature type="region of interest" description="Disordered" evidence="1">
    <location>
        <begin position="433"/>
        <end position="500"/>
    </location>
</feature>
<feature type="region of interest" description="Disordered" evidence="1">
    <location>
        <begin position="532"/>
        <end position="566"/>
    </location>
</feature>
<evidence type="ECO:0000313" key="3">
    <source>
        <dbReference type="Proteomes" id="UP000024635"/>
    </source>
</evidence>
<gene>
    <name evidence="2" type="primary">Acey_s1002.g3355</name>
    <name evidence="2" type="ORF">Y032_1002g3355</name>
</gene>
<feature type="compositionally biased region" description="Basic and acidic residues" evidence="1">
    <location>
        <begin position="451"/>
        <end position="470"/>
    </location>
</feature>
<proteinExistence type="predicted"/>
<accession>A0A016W763</accession>
<reference evidence="3" key="1">
    <citation type="journal article" date="2015" name="Nat. Genet.">
        <title>The genome and transcriptome of the zoonotic hookworm Ancylostoma ceylanicum identify infection-specific gene families.</title>
        <authorList>
            <person name="Schwarz E.M."/>
            <person name="Hu Y."/>
            <person name="Antoshechkin I."/>
            <person name="Miller M.M."/>
            <person name="Sternberg P.W."/>
            <person name="Aroian R.V."/>
        </authorList>
    </citation>
    <scope>NUCLEOTIDE SEQUENCE</scope>
    <source>
        <strain evidence="3">HY135</strain>
    </source>
</reference>
<evidence type="ECO:0000256" key="1">
    <source>
        <dbReference type="SAM" id="MobiDB-lite"/>
    </source>
</evidence>
<dbReference type="EMBL" id="JARK01000602">
    <property type="protein sequence ID" value="EYC35674.1"/>
    <property type="molecule type" value="Genomic_DNA"/>
</dbReference>
<name>A0A016W763_9BILA</name>
<dbReference type="AlphaFoldDB" id="A0A016W763"/>
<protein>
    <submittedName>
        <fullName evidence="2">Uncharacterized protein</fullName>
    </submittedName>
</protein>
<dbReference type="STRING" id="53326.A0A016W763"/>
<evidence type="ECO:0000313" key="2">
    <source>
        <dbReference type="EMBL" id="EYC35674.1"/>
    </source>
</evidence>
<feature type="compositionally biased region" description="Acidic residues" evidence="1">
    <location>
        <begin position="540"/>
        <end position="565"/>
    </location>
</feature>
<feature type="compositionally biased region" description="Low complexity" evidence="1">
    <location>
        <begin position="440"/>
        <end position="449"/>
    </location>
</feature>
<keyword evidence="3" id="KW-1185">Reference proteome</keyword>
<organism evidence="2 3">
    <name type="scientific">Ancylostoma ceylanicum</name>
    <dbReference type="NCBI Taxonomy" id="53326"/>
    <lineage>
        <taxon>Eukaryota</taxon>
        <taxon>Metazoa</taxon>
        <taxon>Ecdysozoa</taxon>
        <taxon>Nematoda</taxon>
        <taxon>Chromadorea</taxon>
        <taxon>Rhabditida</taxon>
        <taxon>Rhabditina</taxon>
        <taxon>Rhabditomorpha</taxon>
        <taxon>Strongyloidea</taxon>
        <taxon>Ancylostomatidae</taxon>
        <taxon>Ancylostomatinae</taxon>
        <taxon>Ancylostoma</taxon>
    </lineage>
</organism>
<comment type="caution">
    <text evidence="2">The sequence shown here is derived from an EMBL/GenBank/DDBJ whole genome shotgun (WGS) entry which is preliminary data.</text>
</comment>
<sequence>MVAKGGVNVHIMDMDRIPPDLTTNQSYFESCPAFQVSEPAANGLHTKRLKQVNRIAQESDIPSILCDLNAGVITPPANGAAYDCQTFMNMSKCTYKLSKGMLARINKIGIGRMSGAKTVPSFADEAADLNQQILKLKSANNIPAVQPSVAQSEKPAKYKYVKNCIEEHHLSFRMGFNCFRFVPSRQKAKKKFYMRGELLSIRDAVSKQAWRDFAASRFDMSVDPFLPAKGAATDQESYKVNSNIASKRVSSVKPLLKRDKKDSQSTVKCYTRKDLIAIQNSVPKKAWLPYVKSRWDTSEEPFQLNQYLRCSFEEQLRRKREIEKKQRIEVMKSRQKAQMEKPKLLAYARTPVYAPVKETSFEMFCDRVKEEFDQFRHLQDTGGTSMGAVVPVRDPAEVWTGKVNYYTNWVRNFDTTFKYDVYKEAGRIRDMGTEVDVDETPTSSSMPPSEVDVKKSDPDSPDRDVSEQERLSSAQINKSNKEKDNFPSAMSSEEEDYPISTNVDTITEGESASCSDHRGVEKLTHFTAEEKIMEKSEESSFCDDESSTFEDSDSEEDSTVDEEEEQLRRLAENYRKNVDFSVVFSSYLRMLNWRYHHN</sequence>
<dbReference type="Proteomes" id="UP000024635">
    <property type="component" value="Unassembled WGS sequence"/>
</dbReference>